<proteinExistence type="predicted"/>
<dbReference type="KEGG" id="woc:BA177_01435"/>
<dbReference type="PROSITE" id="PS50943">
    <property type="entry name" value="HTH_CROC1"/>
    <property type="match status" value="1"/>
</dbReference>
<dbReference type="AlphaFoldDB" id="A0A193LK63"/>
<accession>A0A193LK63</accession>
<reference evidence="2 3" key="1">
    <citation type="submission" date="2016-06" db="EMBL/GenBank/DDBJ databases">
        <title>Complete genome sequence of a deep-branching marine Gamma Proteobacterium Woeseia oceani type strain XK5.</title>
        <authorList>
            <person name="Mu D."/>
            <person name="Du Z."/>
        </authorList>
    </citation>
    <scope>NUCLEOTIDE SEQUENCE [LARGE SCALE GENOMIC DNA]</scope>
    <source>
        <strain evidence="2 3">XK5</strain>
    </source>
</reference>
<dbReference type="SUPFAM" id="SSF47413">
    <property type="entry name" value="lambda repressor-like DNA-binding domains"/>
    <property type="match status" value="1"/>
</dbReference>
<organism evidence="2 3">
    <name type="scientific">Woeseia oceani</name>
    <dbReference type="NCBI Taxonomy" id="1548547"/>
    <lineage>
        <taxon>Bacteria</taxon>
        <taxon>Pseudomonadati</taxon>
        <taxon>Pseudomonadota</taxon>
        <taxon>Gammaproteobacteria</taxon>
        <taxon>Woeseiales</taxon>
        <taxon>Woeseiaceae</taxon>
        <taxon>Woeseia</taxon>
    </lineage>
</organism>
<dbReference type="Proteomes" id="UP000092695">
    <property type="component" value="Chromosome"/>
</dbReference>
<dbReference type="CDD" id="cd00093">
    <property type="entry name" value="HTH_XRE"/>
    <property type="match status" value="1"/>
</dbReference>
<feature type="domain" description="HTH cro/C1-type" evidence="1">
    <location>
        <begin position="32"/>
        <end position="91"/>
    </location>
</feature>
<dbReference type="Pfam" id="PF13560">
    <property type="entry name" value="HTH_31"/>
    <property type="match status" value="1"/>
</dbReference>
<gene>
    <name evidence="2" type="ORF">BA177_01435</name>
</gene>
<dbReference type="SMART" id="SM00530">
    <property type="entry name" value="HTH_XRE"/>
    <property type="match status" value="1"/>
</dbReference>
<dbReference type="GO" id="GO:0003677">
    <property type="term" value="F:DNA binding"/>
    <property type="evidence" value="ECO:0007669"/>
    <property type="project" value="InterPro"/>
</dbReference>
<dbReference type="EMBL" id="CP016268">
    <property type="protein sequence ID" value="ANO52902.1"/>
    <property type="molecule type" value="Genomic_DNA"/>
</dbReference>
<dbReference type="InterPro" id="IPR001387">
    <property type="entry name" value="Cro/C1-type_HTH"/>
</dbReference>
<evidence type="ECO:0000313" key="2">
    <source>
        <dbReference type="EMBL" id="ANO52902.1"/>
    </source>
</evidence>
<dbReference type="STRING" id="1548547.BA177_01435"/>
<dbReference type="Gene3D" id="1.10.260.40">
    <property type="entry name" value="lambda repressor-like DNA-binding domains"/>
    <property type="match status" value="1"/>
</dbReference>
<protein>
    <recommendedName>
        <fullName evidence="1">HTH cro/C1-type domain-containing protein</fullName>
    </recommendedName>
</protein>
<name>A0A193LK63_9GAMM</name>
<evidence type="ECO:0000259" key="1">
    <source>
        <dbReference type="PROSITE" id="PS50943"/>
    </source>
</evidence>
<dbReference type="InterPro" id="IPR010982">
    <property type="entry name" value="Lambda_DNA-bd_dom_sf"/>
</dbReference>
<keyword evidence="3" id="KW-1185">Reference proteome</keyword>
<sequence length="102" mass="10803">MPKSGSKGDPLENNFRYSEIEVTSLSDLGRIVRQQRHASGLRIDDAAALCGVSVDLLSRLENGHSGVGSARLLKVLDGLGLAMMVADKSRLANIPAAATTDR</sequence>
<evidence type="ECO:0000313" key="3">
    <source>
        <dbReference type="Proteomes" id="UP000092695"/>
    </source>
</evidence>